<feature type="region of interest" description="Disordered" evidence="1">
    <location>
        <begin position="241"/>
        <end position="284"/>
    </location>
</feature>
<keyword evidence="2" id="KW-0812">Transmembrane</keyword>
<keyword evidence="4" id="KW-1185">Reference proteome</keyword>
<protein>
    <recommendedName>
        <fullName evidence="5">DUF3592 domain-containing protein</fullName>
    </recommendedName>
</protein>
<accession>A0ABN2L6F3</accession>
<evidence type="ECO:0000256" key="1">
    <source>
        <dbReference type="SAM" id="MobiDB-lite"/>
    </source>
</evidence>
<feature type="transmembrane region" description="Helical" evidence="2">
    <location>
        <begin position="56"/>
        <end position="76"/>
    </location>
</feature>
<keyword evidence="2" id="KW-1133">Transmembrane helix</keyword>
<feature type="transmembrane region" description="Helical" evidence="2">
    <location>
        <begin position="206"/>
        <end position="226"/>
    </location>
</feature>
<feature type="transmembrane region" description="Helical" evidence="2">
    <location>
        <begin position="31"/>
        <end position="50"/>
    </location>
</feature>
<keyword evidence="2" id="KW-0472">Membrane</keyword>
<name>A0ABN2L6F3_9ACTN</name>
<dbReference type="Proteomes" id="UP001500655">
    <property type="component" value="Unassembled WGS sequence"/>
</dbReference>
<sequence length="284" mass="31377">MGLWVQRAVSRIGHPLHGRVTHLAQSVSMHVGRFLGVVWVPAAAGLGPIISQRHGITQYLGGAVAMSAPFVAAWALHRLDDRHAGKPPYVAVRAGPAPFVGFFVGLLLVLGAYGNAERWYGTQFTYEATVRVIGSGCYEVGDDCVEYAILGKPDGTRLPLEMYDLAKDWRAGDELTVWWDKLNYASPIPVMYPGSSERYDRSPAPVPLWGLPLIGALYLGAVIYYARRGWQRRKVASAIERRQRRRRAVTRPLKRRVPSPPQAVAALSHPPHAYPTPPKSSRRA</sequence>
<reference evidence="3 4" key="1">
    <citation type="journal article" date="2019" name="Int. J. Syst. Evol. Microbiol.">
        <title>The Global Catalogue of Microorganisms (GCM) 10K type strain sequencing project: providing services to taxonomists for standard genome sequencing and annotation.</title>
        <authorList>
            <consortium name="The Broad Institute Genomics Platform"/>
            <consortium name="The Broad Institute Genome Sequencing Center for Infectious Disease"/>
            <person name="Wu L."/>
            <person name="Ma J."/>
        </authorList>
    </citation>
    <scope>NUCLEOTIDE SEQUENCE [LARGE SCALE GENOMIC DNA]</scope>
    <source>
        <strain evidence="3 4">JCM 13249</strain>
    </source>
</reference>
<proteinExistence type="predicted"/>
<feature type="compositionally biased region" description="Basic residues" evidence="1">
    <location>
        <begin position="242"/>
        <end position="257"/>
    </location>
</feature>
<dbReference type="EMBL" id="BAAALS010000039">
    <property type="protein sequence ID" value="GAA1774484.1"/>
    <property type="molecule type" value="Genomic_DNA"/>
</dbReference>
<evidence type="ECO:0000313" key="4">
    <source>
        <dbReference type="Proteomes" id="UP001500655"/>
    </source>
</evidence>
<feature type="transmembrane region" description="Helical" evidence="2">
    <location>
        <begin position="97"/>
        <end position="116"/>
    </location>
</feature>
<evidence type="ECO:0008006" key="5">
    <source>
        <dbReference type="Google" id="ProtNLM"/>
    </source>
</evidence>
<evidence type="ECO:0000313" key="3">
    <source>
        <dbReference type="EMBL" id="GAA1774484.1"/>
    </source>
</evidence>
<evidence type="ECO:0000256" key="2">
    <source>
        <dbReference type="SAM" id="Phobius"/>
    </source>
</evidence>
<organism evidence="3 4">
    <name type="scientific">Luedemannella helvata</name>
    <dbReference type="NCBI Taxonomy" id="349315"/>
    <lineage>
        <taxon>Bacteria</taxon>
        <taxon>Bacillati</taxon>
        <taxon>Actinomycetota</taxon>
        <taxon>Actinomycetes</taxon>
        <taxon>Micromonosporales</taxon>
        <taxon>Micromonosporaceae</taxon>
        <taxon>Luedemannella</taxon>
    </lineage>
</organism>
<comment type="caution">
    <text evidence="3">The sequence shown here is derived from an EMBL/GenBank/DDBJ whole genome shotgun (WGS) entry which is preliminary data.</text>
</comment>
<gene>
    <name evidence="3" type="ORF">GCM10009681_52550</name>
</gene>